<feature type="chain" id="PRO_5027067594" description="Lipoprotein" evidence="1">
    <location>
        <begin position="23"/>
        <end position="85"/>
    </location>
</feature>
<proteinExistence type="predicted"/>
<accession>A0A6L9Y8Y7</accession>
<evidence type="ECO:0000313" key="3">
    <source>
        <dbReference type="Proteomes" id="UP000477651"/>
    </source>
</evidence>
<keyword evidence="3" id="KW-1185">Reference proteome</keyword>
<feature type="signal peptide" evidence="1">
    <location>
        <begin position="1"/>
        <end position="22"/>
    </location>
</feature>
<evidence type="ECO:0000313" key="2">
    <source>
        <dbReference type="EMBL" id="NEN76347.1"/>
    </source>
</evidence>
<reference evidence="2 3" key="1">
    <citation type="submission" date="2020-02" db="EMBL/GenBank/DDBJ databases">
        <title>Pelistega sp. NLN82 were isolated from wild rodents of the Hainan Island.</title>
        <authorList>
            <person name="Niu N."/>
            <person name="Zhou J."/>
        </authorList>
    </citation>
    <scope>NUCLEOTIDE SEQUENCE [LARGE SCALE GENOMIC DNA]</scope>
    <source>
        <strain evidence="2 3">NLN82</strain>
    </source>
</reference>
<name>A0A6L9Y8Y7_9BURK</name>
<dbReference type="Proteomes" id="UP000477651">
    <property type="component" value="Unassembled WGS sequence"/>
</dbReference>
<evidence type="ECO:0008006" key="4">
    <source>
        <dbReference type="Google" id="ProtNLM"/>
    </source>
</evidence>
<keyword evidence="1" id="KW-0732">Signal</keyword>
<organism evidence="2 3">
    <name type="scientific">Pelistega ratti</name>
    <dbReference type="NCBI Taxonomy" id="2652177"/>
    <lineage>
        <taxon>Bacteria</taxon>
        <taxon>Pseudomonadati</taxon>
        <taxon>Pseudomonadota</taxon>
        <taxon>Betaproteobacteria</taxon>
        <taxon>Burkholderiales</taxon>
        <taxon>Alcaligenaceae</taxon>
        <taxon>Pelistega</taxon>
    </lineage>
</organism>
<protein>
    <recommendedName>
        <fullName evidence="4">Lipoprotein</fullName>
    </recommendedName>
</protein>
<dbReference type="PROSITE" id="PS51257">
    <property type="entry name" value="PROKAR_LIPOPROTEIN"/>
    <property type="match status" value="1"/>
</dbReference>
<sequence length="85" mass="9043">MKKLIIISLAALLAACTTTGNIDLSNRNSFGLKCSHNANSEPNWEGCMATAQQLCAPQQVGNIQQLPPVGSGAPDDSYFMTFSCH</sequence>
<gene>
    <name evidence="2" type="ORF">F9B74_08455</name>
</gene>
<dbReference type="EMBL" id="JAAGYR010000017">
    <property type="protein sequence ID" value="NEN76347.1"/>
    <property type="molecule type" value="Genomic_DNA"/>
</dbReference>
<dbReference type="AlphaFoldDB" id="A0A6L9Y8Y7"/>
<dbReference type="RefSeq" id="WP_159990398.1">
    <property type="nucleotide sequence ID" value="NZ_CP047165.1"/>
</dbReference>
<comment type="caution">
    <text evidence="2">The sequence shown here is derived from an EMBL/GenBank/DDBJ whole genome shotgun (WGS) entry which is preliminary data.</text>
</comment>
<evidence type="ECO:0000256" key="1">
    <source>
        <dbReference type="SAM" id="SignalP"/>
    </source>
</evidence>